<keyword evidence="8 11" id="KW-1133">Transmembrane helix</keyword>
<evidence type="ECO:0000256" key="6">
    <source>
        <dbReference type="ARBA" id="ARBA00022692"/>
    </source>
</evidence>
<feature type="domain" description="Histidine kinase" evidence="12">
    <location>
        <begin position="237"/>
        <end position="450"/>
    </location>
</feature>
<comment type="caution">
    <text evidence="14">The sequence shown here is derived from an EMBL/GenBank/DDBJ whole genome shotgun (WGS) entry which is preliminary data.</text>
</comment>
<dbReference type="PRINTS" id="PR00344">
    <property type="entry name" value="BCTRLSENSOR"/>
</dbReference>
<sequence>MKKLSLKARLVLLHTGVMILVVCVVLALLFSISSHEILSNVESALEERTADAFHDIDYEDGRLKFDSDLMDLEDGVYLSVYDKDSQELLYGRIPYGFVYDLPFKEGDVRTIAAGEKEYYVLDMEILMQNDQTVVVRGIVSISDAEQDFRFTLHIALILFPLLIFLTAVCGYLMSRRALYPVSKITKTVQRIQKEKDLSKRIQLGEGSDEIYTLAQTFDDLLEAVDTGMKREKQFTSDVAHELRTPTSVVLMQCEELLQGNHLDEEGRREVEVIHRKISSMSDMISQLLLLSRADQGREKLDLERLNFSELGEMAVEEFSGIAGEKDIAVEAKIQPGIYGKADQTLMIRLWSNLLQNAIRYGKPGGHIWVSVEKEENQIRMSVKDDGIGIAPKDLPHIWDRFYQVDPSRNSESSGLGLSMAKWIVEAHHGQISAISEPGKGTTFTCIFPAD</sequence>
<evidence type="ECO:0000256" key="5">
    <source>
        <dbReference type="ARBA" id="ARBA00022679"/>
    </source>
</evidence>
<evidence type="ECO:0000259" key="13">
    <source>
        <dbReference type="PROSITE" id="PS50885"/>
    </source>
</evidence>
<dbReference type="InterPro" id="IPR003594">
    <property type="entry name" value="HATPase_dom"/>
</dbReference>
<dbReference type="EMBL" id="JACRSS010000001">
    <property type="protein sequence ID" value="MBC8538272.1"/>
    <property type="molecule type" value="Genomic_DNA"/>
</dbReference>
<dbReference type="Pfam" id="PF00512">
    <property type="entry name" value="HisKA"/>
    <property type="match status" value="1"/>
</dbReference>
<dbReference type="InterPro" id="IPR004358">
    <property type="entry name" value="Sig_transdc_His_kin-like_C"/>
</dbReference>
<dbReference type="Proteomes" id="UP000617951">
    <property type="component" value="Unassembled WGS sequence"/>
</dbReference>
<evidence type="ECO:0000256" key="3">
    <source>
        <dbReference type="ARBA" id="ARBA00012438"/>
    </source>
</evidence>
<dbReference type="SMART" id="SM00388">
    <property type="entry name" value="HisKA"/>
    <property type="match status" value="1"/>
</dbReference>
<comment type="catalytic activity">
    <reaction evidence="1">
        <text>ATP + protein L-histidine = ADP + protein N-phospho-L-histidine.</text>
        <dbReference type="EC" id="2.7.13.3"/>
    </reaction>
</comment>
<dbReference type="GO" id="GO:0005886">
    <property type="term" value="C:plasma membrane"/>
    <property type="evidence" value="ECO:0007669"/>
    <property type="project" value="TreeGrafter"/>
</dbReference>
<evidence type="ECO:0000313" key="14">
    <source>
        <dbReference type="EMBL" id="MBC8538272.1"/>
    </source>
</evidence>
<protein>
    <recommendedName>
        <fullName evidence="3">histidine kinase</fullName>
        <ecNumber evidence="3">2.7.13.3</ecNumber>
    </recommendedName>
</protein>
<dbReference type="PROSITE" id="PS50885">
    <property type="entry name" value="HAMP"/>
    <property type="match status" value="1"/>
</dbReference>
<dbReference type="InterPro" id="IPR050428">
    <property type="entry name" value="TCS_sensor_his_kinase"/>
</dbReference>
<comment type="subcellular location">
    <subcellularLocation>
        <location evidence="2">Membrane</location>
    </subcellularLocation>
</comment>
<evidence type="ECO:0000256" key="1">
    <source>
        <dbReference type="ARBA" id="ARBA00000085"/>
    </source>
</evidence>
<keyword evidence="7 14" id="KW-0418">Kinase</keyword>
<keyword evidence="10 11" id="KW-0472">Membrane</keyword>
<dbReference type="PANTHER" id="PTHR45436">
    <property type="entry name" value="SENSOR HISTIDINE KINASE YKOH"/>
    <property type="match status" value="1"/>
</dbReference>
<feature type="transmembrane region" description="Helical" evidence="11">
    <location>
        <begin position="150"/>
        <end position="173"/>
    </location>
</feature>
<evidence type="ECO:0000259" key="12">
    <source>
        <dbReference type="PROSITE" id="PS50109"/>
    </source>
</evidence>
<keyword evidence="5" id="KW-0808">Transferase</keyword>
<dbReference type="FunFam" id="3.30.565.10:FF:000006">
    <property type="entry name" value="Sensor histidine kinase WalK"/>
    <property type="match status" value="1"/>
</dbReference>
<keyword evidence="9" id="KW-0902">Two-component regulatory system</keyword>
<dbReference type="InterPro" id="IPR003660">
    <property type="entry name" value="HAMP_dom"/>
</dbReference>
<keyword evidence="6 11" id="KW-0812">Transmembrane</keyword>
<proteinExistence type="predicted"/>
<dbReference type="AlphaFoldDB" id="A0A926DI83"/>
<evidence type="ECO:0000256" key="7">
    <source>
        <dbReference type="ARBA" id="ARBA00022777"/>
    </source>
</evidence>
<name>A0A926DI83_9FIRM</name>
<dbReference type="Gene3D" id="6.10.340.10">
    <property type="match status" value="1"/>
</dbReference>
<dbReference type="InterPro" id="IPR036097">
    <property type="entry name" value="HisK_dim/P_sf"/>
</dbReference>
<keyword evidence="4" id="KW-0597">Phosphoprotein</keyword>
<evidence type="ECO:0000256" key="11">
    <source>
        <dbReference type="SAM" id="Phobius"/>
    </source>
</evidence>
<dbReference type="InterPro" id="IPR003661">
    <property type="entry name" value="HisK_dim/P_dom"/>
</dbReference>
<dbReference type="InterPro" id="IPR036890">
    <property type="entry name" value="HATPase_C_sf"/>
</dbReference>
<dbReference type="CDD" id="cd00075">
    <property type="entry name" value="HATPase"/>
    <property type="match status" value="1"/>
</dbReference>
<evidence type="ECO:0000256" key="9">
    <source>
        <dbReference type="ARBA" id="ARBA00023012"/>
    </source>
</evidence>
<dbReference type="Pfam" id="PF00672">
    <property type="entry name" value="HAMP"/>
    <property type="match status" value="1"/>
</dbReference>
<dbReference type="SUPFAM" id="SSF47384">
    <property type="entry name" value="Homodimeric domain of signal transducing histidine kinase"/>
    <property type="match status" value="1"/>
</dbReference>
<dbReference type="CDD" id="cd06225">
    <property type="entry name" value="HAMP"/>
    <property type="match status" value="1"/>
</dbReference>
<evidence type="ECO:0000256" key="2">
    <source>
        <dbReference type="ARBA" id="ARBA00004370"/>
    </source>
</evidence>
<evidence type="ECO:0000256" key="10">
    <source>
        <dbReference type="ARBA" id="ARBA00023136"/>
    </source>
</evidence>
<evidence type="ECO:0000256" key="8">
    <source>
        <dbReference type="ARBA" id="ARBA00022989"/>
    </source>
</evidence>
<dbReference type="SMART" id="SM00304">
    <property type="entry name" value="HAMP"/>
    <property type="match status" value="1"/>
</dbReference>
<reference evidence="14" key="1">
    <citation type="submission" date="2020-08" db="EMBL/GenBank/DDBJ databases">
        <title>Genome public.</title>
        <authorList>
            <person name="Liu C."/>
            <person name="Sun Q."/>
        </authorList>
    </citation>
    <scope>NUCLEOTIDE SEQUENCE</scope>
    <source>
        <strain evidence="14">NSJ-63</strain>
    </source>
</reference>
<dbReference type="PANTHER" id="PTHR45436:SF5">
    <property type="entry name" value="SENSOR HISTIDINE KINASE TRCS"/>
    <property type="match status" value="1"/>
</dbReference>
<evidence type="ECO:0000256" key="4">
    <source>
        <dbReference type="ARBA" id="ARBA00022553"/>
    </source>
</evidence>
<accession>A0A926DI83</accession>
<keyword evidence="15" id="KW-1185">Reference proteome</keyword>
<feature type="domain" description="HAMP" evidence="13">
    <location>
        <begin position="175"/>
        <end position="229"/>
    </location>
</feature>
<dbReference type="InterPro" id="IPR005467">
    <property type="entry name" value="His_kinase_dom"/>
</dbReference>
<feature type="transmembrane region" description="Helical" evidence="11">
    <location>
        <begin position="12"/>
        <end position="32"/>
    </location>
</feature>
<dbReference type="RefSeq" id="WP_249280028.1">
    <property type="nucleotide sequence ID" value="NZ_JACRSS010000001.1"/>
</dbReference>
<organism evidence="14 15">
    <name type="scientific">Guopingia tenuis</name>
    <dbReference type="NCBI Taxonomy" id="2763656"/>
    <lineage>
        <taxon>Bacteria</taxon>
        <taxon>Bacillati</taxon>
        <taxon>Bacillota</taxon>
        <taxon>Clostridia</taxon>
        <taxon>Christensenellales</taxon>
        <taxon>Christensenellaceae</taxon>
        <taxon>Guopingia</taxon>
    </lineage>
</organism>
<dbReference type="GO" id="GO:0000155">
    <property type="term" value="F:phosphorelay sensor kinase activity"/>
    <property type="evidence" value="ECO:0007669"/>
    <property type="project" value="InterPro"/>
</dbReference>
<dbReference type="Pfam" id="PF02518">
    <property type="entry name" value="HATPase_c"/>
    <property type="match status" value="1"/>
</dbReference>
<dbReference type="Gene3D" id="3.30.565.10">
    <property type="entry name" value="Histidine kinase-like ATPase, C-terminal domain"/>
    <property type="match status" value="1"/>
</dbReference>
<dbReference type="CDD" id="cd00082">
    <property type="entry name" value="HisKA"/>
    <property type="match status" value="1"/>
</dbReference>
<gene>
    <name evidence="14" type="ORF">H8693_04920</name>
</gene>
<dbReference type="EC" id="2.7.13.3" evidence="3"/>
<dbReference type="Gene3D" id="1.10.287.130">
    <property type="match status" value="1"/>
</dbReference>
<dbReference type="PROSITE" id="PS50109">
    <property type="entry name" value="HIS_KIN"/>
    <property type="match status" value="1"/>
</dbReference>
<dbReference type="SUPFAM" id="SSF55874">
    <property type="entry name" value="ATPase domain of HSP90 chaperone/DNA topoisomerase II/histidine kinase"/>
    <property type="match status" value="1"/>
</dbReference>
<evidence type="ECO:0000313" key="15">
    <source>
        <dbReference type="Proteomes" id="UP000617951"/>
    </source>
</evidence>
<dbReference type="SMART" id="SM00387">
    <property type="entry name" value="HATPase_c"/>
    <property type="match status" value="1"/>
</dbReference>